<dbReference type="InterPro" id="IPR042099">
    <property type="entry name" value="ANL_N_sf"/>
</dbReference>
<dbReference type="Gene3D" id="3.40.50.12780">
    <property type="entry name" value="N-terminal domain of ligase-like"/>
    <property type="match status" value="1"/>
</dbReference>
<keyword evidence="6" id="KW-1185">Reference proteome</keyword>
<keyword evidence="2" id="KW-0436">Ligase</keyword>
<evidence type="ECO:0000313" key="6">
    <source>
        <dbReference type="Proteomes" id="UP001597478"/>
    </source>
</evidence>
<sequence length="481" mass="50380">MTTVGPGHSYFLTRMLDVLRHGGDTPAFVREGRTTSYAEAYELLLGLHGTLAAAGIGEGDVLAVLGGNRPETVLGQLAAQLLGATVLLVPASASTPDRNAVLRAADVTAYAVADGSPVDGPHRTIRLRPSDVHAEVRLPAGVHTLFASGGTTGAPKLISHRGIYDGMAHIFRPDPQGAHRVLLVAPLSHLTGNCSALGALLCGDTVVLHEGFDAEAVLRSIAANRITHLSLTPPRLARLLDHPALARTDTSSVRALSLGASPLPARRLEQALAVFGPVVGQGYGLTEAPMIASISAAEYEGHPERLHSVGRIVPGMEARIENGEVLVRGLALMDDYHGAAELTDRAFTDGWLRTGDLGRFDADGYLYLLDRADDVIVTGEHGTKVHSTVVEDALTGHPLVREAAVFGVPGPDGMLVHAVVAADPGLTAGAVRDHVRTVLGGEHFVPVHVTVTDALPLTPIGKVDKAALAGRRGRRVSRPAR</sequence>
<feature type="domain" description="AMP-dependent synthetase/ligase" evidence="3">
    <location>
        <begin position="21"/>
        <end position="336"/>
    </location>
</feature>
<dbReference type="Gene3D" id="3.30.300.30">
    <property type="match status" value="1"/>
</dbReference>
<evidence type="ECO:0000256" key="2">
    <source>
        <dbReference type="ARBA" id="ARBA00022598"/>
    </source>
</evidence>
<evidence type="ECO:0000259" key="4">
    <source>
        <dbReference type="Pfam" id="PF13193"/>
    </source>
</evidence>
<dbReference type="InterPro" id="IPR045851">
    <property type="entry name" value="AMP-bd_C_sf"/>
</dbReference>
<organism evidence="5 6">
    <name type="scientific">Prauserella oleivorans</name>
    <dbReference type="NCBI Taxonomy" id="1478153"/>
    <lineage>
        <taxon>Bacteria</taxon>
        <taxon>Bacillati</taxon>
        <taxon>Actinomycetota</taxon>
        <taxon>Actinomycetes</taxon>
        <taxon>Pseudonocardiales</taxon>
        <taxon>Pseudonocardiaceae</taxon>
        <taxon>Prauserella</taxon>
    </lineage>
</organism>
<dbReference type="Proteomes" id="UP001597478">
    <property type="component" value="Unassembled WGS sequence"/>
</dbReference>
<dbReference type="Pfam" id="PF00501">
    <property type="entry name" value="AMP-binding"/>
    <property type="match status" value="1"/>
</dbReference>
<feature type="domain" description="AMP-binding enzyme C-terminal" evidence="4">
    <location>
        <begin position="390"/>
        <end position="462"/>
    </location>
</feature>
<accession>A0ABW5WGU9</accession>
<reference evidence="6" key="1">
    <citation type="journal article" date="2019" name="Int. J. Syst. Evol. Microbiol.">
        <title>The Global Catalogue of Microorganisms (GCM) 10K type strain sequencing project: providing services to taxonomists for standard genome sequencing and annotation.</title>
        <authorList>
            <consortium name="The Broad Institute Genomics Platform"/>
            <consortium name="The Broad Institute Genome Sequencing Center for Infectious Disease"/>
            <person name="Wu L."/>
            <person name="Ma J."/>
        </authorList>
    </citation>
    <scope>NUCLEOTIDE SEQUENCE [LARGE SCALE GENOMIC DNA]</scope>
    <source>
        <strain evidence="6">IBRC-M 10906</strain>
    </source>
</reference>
<evidence type="ECO:0000313" key="5">
    <source>
        <dbReference type="EMBL" id="MFD2801788.1"/>
    </source>
</evidence>
<dbReference type="SUPFAM" id="SSF56801">
    <property type="entry name" value="Acetyl-CoA synthetase-like"/>
    <property type="match status" value="1"/>
</dbReference>
<gene>
    <name evidence="5" type="ORF">ACFS2C_20565</name>
</gene>
<dbReference type="PANTHER" id="PTHR24096">
    <property type="entry name" value="LONG-CHAIN-FATTY-ACID--COA LIGASE"/>
    <property type="match status" value="1"/>
</dbReference>
<name>A0ABW5WGU9_9PSEU</name>
<protein>
    <submittedName>
        <fullName evidence="5">Class I adenylate-forming enzyme family protein</fullName>
    </submittedName>
</protein>
<evidence type="ECO:0000256" key="1">
    <source>
        <dbReference type="ARBA" id="ARBA00006432"/>
    </source>
</evidence>
<dbReference type="PANTHER" id="PTHR24096:SF149">
    <property type="entry name" value="AMP-BINDING DOMAIN-CONTAINING PROTEIN-RELATED"/>
    <property type="match status" value="1"/>
</dbReference>
<dbReference type="RefSeq" id="WP_377392952.1">
    <property type="nucleotide sequence ID" value="NZ_JBHSAN010000035.1"/>
</dbReference>
<dbReference type="InterPro" id="IPR000873">
    <property type="entry name" value="AMP-dep_synth/lig_dom"/>
</dbReference>
<proteinExistence type="inferred from homology"/>
<evidence type="ECO:0000259" key="3">
    <source>
        <dbReference type="Pfam" id="PF00501"/>
    </source>
</evidence>
<dbReference type="EMBL" id="JBHUOF010000034">
    <property type="protein sequence ID" value="MFD2801788.1"/>
    <property type="molecule type" value="Genomic_DNA"/>
</dbReference>
<dbReference type="Pfam" id="PF13193">
    <property type="entry name" value="AMP-binding_C"/>
    <property type="match status" value="1"/>
</dbReference>
<dbReference type="InterPro" id="IPR025110">
    <property type="entry name" value="AMP-bd_C"/>
</dbReference>
<comment type="caution">
    <text evidence="5">The sequence shown here is derived from an EMBL/GenBank/DDBJ whole genome shotgun (WGS) entry which is preliminary data.</text>
</comment>
<comment type="similarity">
    <text evidence="1">Belongs to the ATP-dependent AMP-binding enzyme family.</text>
</comment>